<gene>
    <name evidence="1" type="ORF">EHLA_2669</name>
</gene>
<evidence type="ECO:0000313" key="2">
    <source>
        <dbReference type="Proteomes" id="UP000217549"/>
    </source>
</evidence>
<reference evidence="2" key="1">
    <citation type="submission" date="2017-09" db="EMBL/GenBank/DDBJ databases">
        <authorList>
            <person name="Shetty A S."/>
        </authorList>
    </citation>
    <scope>NUCLEOTIDE SEQUENCE [LARGE SCALE GENOMIC DNA]</scope>
</reference>
<accession>A0A285PU98</accession>
<organism evidence="1 2">
    <name type="scientific">Anaerobutyricum hallii</name>
    <dbReference type="NCBI Taxonomy" id="39488"/>
    <lineage>
        <taxon>Bacteria</taxon>
        <taxon>Bacillati</taxon>
        <taxon>Bacillota</taxon>
        <taxon>Clostridia</taxon>
        <taxon>Lachnospirales</taxon>
        <taxon>Lachnospiraceae</taxon>
        <taxon>Anaerobutyricum</taxon>
    </lineage>
</organism>
<dbReference type="GO" id="GO:0000150">
    <property type="term" value="F:DNA strand exchange activity"/>
    <property type="evidence" value="ECO:0007669"/>
    <property type="project" value="InterPro"/>
</dbReference>
<proteinExistence type="predicted"/>
<dbReference type="Gene3D" id="3.40.50.1390">
    <property type="entry name" value="Resolvase, N-terminal catalytic domain"/>
    <property type="match status" value="1"/>
</dbReference>
<dbReference type="KEGG" id="ehl:EHLA_2669"/>
<sequence length="84" mass="9105">MIEECKAGLTDIVVVKSISKLGRDTVEVLDAINTLREPVTAAWGSILVGVMRTCGNFAEVKRPEQALKLFIRFALAKGAVKMAD</sequence>
<dbReference type="InterPro" id="IPR036162">
    <property type="entry name" value="Resolvase-like_N_sf"/>
</dbReference>
<protein>
    <submittedName>
        <fullName evidence="1">Resolvase, N-terminal catalytic domain</fullName>
    </submittedName>
</protein>
<keyword evidence="2" id="KW-1185">Reference proteome</keyword>
<dbReference type="Proteomes" id="UP000217549">
    <property type="component" value="Chromosome I"/>
</dbReference>
<dbReference type="EMBL" id="LT907978">
    <property type="protein sequence ID" value="SOB73223.1"/>
    <property type="molecule type" value="Genomic_DNA"/>
</dbReference>
<dbReference type="AlphaFoldDB" id="A0A285PU98"/>
<dbReference type="GO" id="GO:0003677">
    <property type="term" value="F:DNA binding"/>
    <property type="evidence" value="ECO:0007669"/>
    <property type="project" value="InterPro"/>
</dbReference>
<dbReference type="SUPFAM" id="SSF53041">
    <property type="entry name" value="Resolvase-like"/>
    <property type="match status" value="1"/>
</dbReference>
<name>A0A285PU98_9FIRM</name>
<evidence type="ECO:0000313" key="1">
    <source>
        <dbReference type="EMBL" id="SOB73223.1"/>
    </source>
</evidence>